<dbReference type="Pfam" id="PF13409">
    <property type="entry name" value="GST_N_2"/>
    <property type="match status" value="1"/>
</dbReference>
<sequence>MPALHLIVANRNYSSWSLRPWLLLRKLGVAFEETTVLLQTEDFKQQVVQFSPAGKVPVLLDGELAIWDSLAIMEHLAEAYPQAWPEDKAARAMARSVSAEMHSGFMELRGRMPMNCRAEGRVIQHDEALDKDIERIQAIWTECRLRYGQSGPWLFGHFTIADAMFAPVAFRFNTYGIECQGLAGEYLQRMLQDEDMQAWLHAAQQEQTVIMSYETGLTAQ</sequence>
<protein>
    <submittedName>
        <fullName evidence="2">Glutathione S-transferase</fullName>
        <ecNumber evidence="2">2.5.1.18</ecNumber>
    </submittedName>
</protein>
<dbReference type="SFLD" id="SFLDG00358">
    <property type="entry name" value="Main_(cytGST)"/>
    <property type="match status" value="1"/>
</dbReference>
<dbReference type="PANTHER" id="PTHR42673:SF4">
    <property type="entry name" value="MALEYLACETOACETATE ISOMERASE"/>
    <property type="match status" value="1"/>
</dbReference>
<accession>A0A841GP52</accession>
<dbReference type="Gene3D" id="1.20.1050.10">
    <property type="match status" value="1"/>
</dbReference>
<dbReference type="GO" id="GO:0006749">
    <property type="term" value="P:glutathione metabolic process"/>
    <property type="evidence" value="ECO:0007669"/>
    <property type="project" value="TreeGrafter"/>
</dbReference>
<dbReference type="EC" id="2.5.1.18" evidence="2"/>
<dbReference type="RefSeq" id="WP_188027776.1">
    <property type="nucleotide sequence ID" value="NZ_JACHGR010000012.1"/>
</dbReference>
<dbReference type="GO" id="GO:0016034">
    <property type="term" value="F:maleylacetoacetate isomerase activity"/>
    <property type="evidence" value="ECO:0007669"/>
    <property type="project" value="TreeGrafter"/>
</dbReference>
<dbReference type="SUPFAM" id="SSF47616">
    <property type="entry name" value="GST C-terminal domain-like"/>
    <property type="match status" value="1"/>
</dbReference>
<evidence type="ECO:0000313" key="3">
    <source>
        <dbReference type="Proteomes" id="UP000585721"/>
    </source>
</evidence>
<organism evidence="2 3">
    <name type="scientific">Tolumonas osonensis</name>
    <dbReference type="NCBI Taxonomy" id="675874"/>
    <lineage>
        <taxon>Bacteria</taxon>
        <taxon>Pseudomonadati</taxon>
        <taxon>Pseudomonadota</taxon>
        <taxon>Gammaproteobacteria</taxon>
        <taxon>Aeromonadales</taxon>
        <taxon>Aeromonadaceae</taxon>
        <taxon>Tolumonas</taxon>
    </lineage>
</organism>
<dbReference type="SFLD" id="SFLDS00019">
    <property type="entry name" value="Glutathione_Transferase_(cytos"/>
    <property type="match status" value="1"/>
</dbReference>
<dbReference type="PANTHER" id="PTHR42673">
    <property type="entry name" value="MALEYLACETOACETATE ISOMERASE"/>
    <property type="match status" value="1"/>
</dbReference>
<dbReference type="InterPro" id="IPR004045">
    <property type="entry name" value="Glutathione_S-Trfase_N"/>
</dbReference>
<gene>
    <name evidence="2" type="ORF">HNR75_003022</name>
</gene>
<keyword evidence="2" id="KW-0808">Transferase</keyword>
<dbReference type="PROSITE" id="PS50404">
    <property type="entry name" value="GST_NTER"/>
    <property type="match status" value="1"/>
</dbReference>
<name>A0A841GP52_9GAMM</name>
<dbReference type="AlphaFoldDB" id="A0A841GP52"/>
<dbReference type="GO" id="GO:0004364">
    <property type="term" value="F:glutathione transferase activity"/>
    <property type="evidence" value="ECO:0007669"/>
    <property type="project" value="UniProtKB-EC"/>
</dbReference>
<evidence type="ECO:0000259" key="1">
    <source>
        <dbReference type="PROSITE" id="PS50404"/>
    </source>
</evidence>
<dbReference type="CDD" id="cd03043">
    <property type="entry name" value="GST_N_1"/>
    <property type="match status" value="1"/>
</dbReference>
<evidence type="ECO:0000313" key="2">
    <source>
        <dbReference type="EMBL" id="MBB6057075.1"/>
    </source>
</evidence>
<dbReference type="InterPro" id="IPR036282">
    <property type="entry name" value="Glutathione-S-Trfase_C_sf"/>
</dbReference>
<keyword evidence="3" id="KW-1185">Reference proteome</keyword>
<dbReference type="EMBL" id="JACHGR010000012">
    <property type="protein sequence ID" value="MBB6057075.1"/>
    <property type="molecule type" value="Genomic_DNA"/>
</dbReference>
<dbReference type="Pfam" id="PF13410">
    <property type="entry name" value="GST_C_2"/>
    <property type="match status" value="1"/>
</dbReference>
<dbReference type="Proteomes" id="UP000585721">
    <property type="component" value="Unassembled WGS sequence"/>
</dbReference>
<feature type="domain" description="GST N-terminal" evidence="1">
    <location>
        <begin position="4"/>
        <end position="84"/>
    </location>
</feature>
<dbReference type="Gene3D" id="3.40.30.10">
    <property type="entry name" value="Glutaredoxin"/>
    <property type="match status" value="1"/>
</dbReference>
<proteinExistence type="predicted"/>
<comment type="caution">
    <text evidence="2">The sequence shown here is derived from an EMBL/GenBank/DDBJ whole genome shotgun (WGS) entry which is preliminary data.</text>
</comment>
<dbReference type="InterPro" id="IPR036249">
    <property type="entry name" value="Thioredoxin-like_sf"/>
</dbReference>
<dbReference type="SUPFAM" id="SSF52833">
    <property type="entry name" value="Thioredoxin-like"/>
    <property type="match status" value="1"/>
</dbReference>
<dbReference type="CDD" id="cd03194">
    <property type="entry name" value="GST_C_3"/>
    <property type="match status" value="1"/>
</dbReference>
<dbReference type="GO" id="GO:0006559">
    <property type="term" value="P:L-phenylalanine catabolic process"/>
    <property type="evidence" value="ECO:0007669"/>
    <property type="project" value="TreeGrafter"/>
</dbReference>
<reference evidence="2 3" key="1">
    <citation type="submission" date="2020-08" db="EMBL/GenBank/DDBJ databases">
        <title>Genomic Encyclopedia of Type Strains, Phase IV (KMG-IV): sequencing the most valuable type-strain genomes for metagenomic binning, comparative biology and taxonomic classification.</title>
        <authorList>
            <person name="Goeker M."/>
        </authorList>
    </citation>
    <scope>NUCLEOTIDE SEQUENCE [LARGE SCALE GENOMIC DNA]</scope>
    <source>
        <strain evidence="2 3">DSM 22975</strain>
    </source>
</reference>
<dbReference type="InterPro" id="IPR040079">
    <property type="entry name" value="Glutathione_S-Trfase"/>
</dbReference>